<sequence length="182" mass="20416">MKRILLFFVAAAAISCTSNQTKEAPVASSIFIEQKVSEFVAQHPEWTSGENTNEEITDKFQHEVKRWSNEQNFLKDMPLQLKSVRDTTISGQDVKLGTFAGYNDNTRPSGSILNYIQVNIDGIMPADMAQQVKIGGKYTLEAMMYRQGSRKDVKLIHVADFKGYDLGKYVFSVVKANPIATK</sequence>
<dbReference type="PROSITE" id="PS51257">
    <property type="entry name" value="PROKAR_LIPOPROTEIN"/>
    <property type="match status" value="1"/>
</dbReference>
<name>A0ABW9JGT9_9SPHI</name>
<dbReference type="EMBL" id="SRMP02000007">
    <property type="protein sequence ID" value="MFN0290953.1"/>
    <property type="molecule type" value="Genomic_DNA"/>
</dbReference>
<keyword evidence="2" id="KW-1185">Reference proteome</keyword>
<dbReference type="Proteomes" id="UP001517367">
    <property type="component" value="Unassembled WGS sequence"/>
</dbReference>
<dbReference type="RefSeq" id="WP_138730165.1">
    <property type="nucleotide sequence ID" value="NZ_SRMP02000007.1"/>
</dbReference>
<organism evidence="1 2">
    <name type="scientific">Pedobacter helvus</name>
    <dbReference type="NCBI Taxonomy" id="2563444"/>
    <lineage>
        <taxon>Bacteria</taxon>
        <taxon>Pseudomonadati</taxon>
        <taxon>Bacteroidota</taxon>
        <taxon>Sphingobacteriia</taxon>
        <taxon>Sphingobacteriales</taxon>
        <taxon>Sphingobacteriaceae</taxon>
        <taxon>Pedobacter</taxon>
    </lineage>
</organism>
<evidence type="ECO:0000313" key="2">
    <source>
        <dbReference type="Proteomes" id="UP001517367"/>
    </source>
</evidence>
<gene>
    <name evidence="1" type="ORF">E5L68_006100</name>
</gene>
<accession>A0ABW9JGT9</accession>
<protein>
    <submittedName>
        <fullName evidence="1">Uncharacterized protein</fullName>
    </submittedName>
</protein>
<comment type="caution">
    <text evidence="1">The sequence shown here is derived from an EMBL/GenBank/DDBJ whole genome shotgun (WGS) entry which is preliminary data.</text>
</comment>
<reference evidence="1 2" key="1">
    <citation type="submission" date="2024-12" db="EMBL/GenBank/DDBJ databases">
        <authorList>
            <person name="Hu S."/>
        </authorList>
    </citation>
    <scope>NUCLEOTIDE SEQUENCE [LARGE SCALE GENOMIC DNA]</scope>
    <source>
        <strain evidence="1 2">P-25</strain>
    </source>
</reference>
<proteinExistence type="predicted"/>
<evidence type="ECO:0000313" key="1">
    <source>
        <dbReference type="EMBL" id="MFN0290953.1"/>
    </source>
</evidence>